<dbReference type="EMBL" id="OFTC01000028">
    <property type="protein sequence ID" value="SOZ37344.1"/>
    <property type="molecule type" value="Genomic_DNA"/>
</dbReference>
<protein>
    <submittedName>
        <fullName evidence="2">Uncharacterized protein</fullName>
    </submittedName>
</protein>
<name>A0A375H203_9BURK</name>
<evidence type="ECO:0000313" key="4">
    <source>
        <dbReference type="Proteomes" id="UP000256710"/>
    </source>
</evidence>
<keyword evidence="4" id="KW-1185">Reference proteome</keyword>
<evidence type="ECO:0000313" key="3">
    <source>
        <dbReference type="Proteomes" id="UP000255168"/>
    </source>
</evidence>
<gene>
    <name evidence="1" type="ORF">CBM2605_A60588</name>
    <name evidence="2" type="ORF">CBM2607_10858</name>
</gene>
<dbReference type="AlphaFoldDB" id="A0A375H203"/>
<organism evidence="2 3">
    <name type="scientific">Cupriavidus neocaledonicus</name>
    <dbReference type="NCBI Taxonomy" id="1040979"/>
    <lineage>
        <taxon>Bacteria</taxon>
        <taxon>Pseudomonadati</taxon>
        <taxon>Pseudomonadota</taxon>
        <taxon>Betaproteobacteria</taxon>
        <taxon>Burkholderiales</taxon>
        <taxon>Burkholderiaceae</taxon>
        <taxon>Cupriavidus</taxon>
    </lineage>
</organism>
<proteinExistence type="predicted"/>
<dbReference type="Proteomes" id="UP000256710">
    <property type="component" value="Unassembled WGS sequence"/>
</dbReference>
<dbReference type="Proteomes" id="UP000255168">
    <property type="component" value="Chromosome I"/>
</dbReference>
<evidence type="ECO:0000313" key="1">
    <source>
        <dbReference type="EMBL" id="SOZ37344.1"/>
    </source>
</evidence>
<accession>A0A375H203</accession>
<reference evidence="3 4" key="1">
    <citation type="submission" date="2018-01" db="EMBL/GenBank/DDBJ databases">
        <authorList>
            <person name="Clerissi C."/>
        </authorList>
    </citation>
    <scope>NUCLEOTIDE SEQUENCE [LARGE SCALE GENOMIC DNA]</scope>
    <source>
        <strain evidence="1">Cupriavidus taiwanensis STM 6082</strain>
        <strain evidence="2">Cupriavidus taiwanensis STM 6160</strain>
    </source>
</reference>
<evidence type="ECO:0000313" key="2">
    <source>
        <dbReference type="EMBL" id="SPD45921.1"/>
    </source>
</evidence>
<dbReference type="EMBL" id="LT984806">
    <property type="protein sequence ID" value="SPD45921.1"/>
    <property type="molecule type" value="Genomic_DNA"/>
</dbReference>
<sequence>MSRAWKGRFRGDSLRNRARLATVSCTQAARAGLSKVFSLSPHGERVGVRGGLAGNHIKRGQRF</sequence>